<proteinExistence type="predicted"/>
<evidence type="ECO:0000313" key="2">
    <source>
        <dbReference type="Proteomes" id="UP000250443"/>
    </source>
</evidence>
<name>A0A2X2BZM3_PSELU</name>
<sequence length="78" mass="8598">MADVSGFNPNASYEVRCDGVRFAEIHQSRFFEGKSRDLPTGEIRESKLFINGTPVGVVSGLTITRVNDNVVFELVPLP</sequence>
<reference evidence="1 2" key="1">
    <citation type="submission" date="2018-06" db="EMBL/GenBank/DDBJ databases">
        <authorList>
            <consortium name="Pathogen Informatics"/>
            <person name="Doyle S."/>
        </authorList>
    </citation>
    <scope>NUCLEOTIDE SEQUENCE [LARGE SCALE GENOMIC DNA]</scope>
    <source>
        <strain evidence="1 2">NCTC11842</strain>
    </source>
</reference>
<organism evidence="1 2">
    <name type="scientific">Pseudomonas luteola</name>
    <dbReference type="NCBI Taxonomy" id="47886"/>
    <lineage>
        <taxon>Bacteria</taxon>
        <taxon>Pseudomonadati</taxon>
        <taxon>Pseudomonadota</taxon>
        <taxon>Gammaproteobacteria</taxon>
        <taxon>Pseudomonadales</taxon>
        <taxon>Pseudomonadaceae</taxon>
        <taxon>Pseudomonas</taxon>
    </lineage>
</organism>
<evidence type="ECO:0008006" key="3">
    <source>
        <dbReference type="Google" id="ProtNLM"/>
    </source>
</evidence>
<evidence type="ECO:0000313" key="1">
    <source>
        <dbReference type="EMBL" id="SPZ00201.1"/>
    </source>
</evidence>
<gene>
    <name evidence="1" type="ORF">NCTC11842_00346</name>
</gene>
<accession>A0A2X2BZM3</accession>
<dbReference type="Proteomes" id="UP000250443">
    <property type="component" value="Unassembled WGS sequence"/>
</dbReference>
<dbReference type="EMBL" id="UAUF01000002">
    <property type="protein sequence ID" value="SPZ00201.1"/>
    <property type="molecule type" value="Genomic_DNA"/>
</dbReference>
<protein>
    <recommendedName>
        <fullName evidence="3">Lipoprotein</fullName>
    </recommendedName>
</protein>
<dbReference type="AlphaFoldDB" id="A0A2X2BZM3"/>